<feature type="compositionally biased region" description="Polar residues" evidence="7">
    <location>
        <begin position="192"/>
        <end position="206"/>
    </location>
</feature>
<dbReference type="PROSITE" id="PS50082">
    <property type="entry name" value="WD_REPEATS_2"/>
    <property type="match status" value="1"/>
</dbReference>
<organism evidence="8 9">
    <name type="scientific">Setomelanomma holmii</name>
    <dbReference type="NCBI Taxonomy" id="210430"/>
    <lineage>
        <taxon>Eukaryota</taxon>
        <taxon>Fungi</taxon>
        <taxon>Dikarya</taxon>
        <taxon>Ascomycota</taxon>
        <taxon>Pezizomycotina</taxon>
        <taxon>Dothideomycetes</taxon>
        <taxon>Pleosporomycetidae</taxon>
        <taxon>Pleosporales</taxon>
        <taxon>Pleosporineae</taxon>
        <taxon>Phaeosphaeriaceae</taxon>
        <taxon>Setomelanomma</taxon>
    </lineage>
</organism>
<feature type="region of interest" description="Disordered" evidence="7">
    <location>
        <begin position="149"/>
        <end position="171"/>
    </location>
</feature>
<feature type="region of interest" description="Disordered" evidence="7">
    <location>
        <begin position="192"/>
        <end position="241"/>
    </location>
</feature>
<evidence type="ECO:0000256" key="5">
    <source>
        <dbReference type="ARBA" id="ARBA00038682"/>
    </source>
</evidence>
<evidence type="ECO:0000313" key="9">
    <source>
        <dbReference type="Proteomes" id="UP000799777"/>
    </source>
</evidence>
<comment type="function">
    <text evidence="3">Component of the regulatory network controlling carbon source utilization through ubiquitination and deubiquitination involving creA, creB, creC, creD and acrB. Required to prevent the proteolysis of the CreB deubiquitinating enzyme in the absence of carbon catabolite repression. CreB deubiquitinating enzyme stabilized in a complex with the CreC leads to the expression of genes such as those in the proline and quinate pathways.</text>
</comment>
<comment type="subunit">
    <text evidence="5">Interacts with creB.</text>
</comment>
<dbReference type="InterPro" id="IPR001680">
    <property type="entry name" value="WD40_rpt"/>
</dbReference>
<evidence type="ECO:0000313" key="8">
    <source>
        <dbReference type="EMBL" id="KAF2027115.1"/>
    </source>
</evidence>
<dbReference type="FunFam" id="2.130.10.10:FF:002238">
    <property type="entry name" value="Uncharacterized protein"/>
    <property type="match status" value="1"/>
</dbReference>
<dbReference type="InterPro" id="IPR036322">
    <property type="entry name" value="WD40_repeat_dom_sf"/>
</dbReference>
<sequence length="686" mass="75859">MCPSQLPRVFSNRGSCPRCDGTEPLRWAQVPAYLPIATAPQPPGLACAKDVEPARQFYAPGLSTAKPRRTPHFPQGCPHPCPRPFLSQQHAEHGHIASIAPPSTLHTVALAPAGQLIETNNTLTHPAGPEFQLVVGEGTYVLRDDLHLATPPPHPSEAPVHNPNPLATTINPPTCGTKLSLVALAPRQPSASQLYRFGTRNSTRSQVPPRIQESPHESHSQASDTGSQSANGFSASPLDGLHTPVFGEGNAALAMVNAKDSKDPLKRRKPKSNIVKSNSSFVSRVIPHEALSKRLQEHNPNGQYAFANINRALQWLDLNSPTKEEHLTKILFTKAHALCHDINQITKGPNHLDIVMGFSTGDIIWYEPMSQKYSRINKNGVINATPVSDVRWLPNSENLFLAAHMDGSLVVYDKEKEDAIFIAEDQSPSSEDVMSDTGKKTHLTIKKSVNSKNQKTNPVSCWQISSSKINAFEFSPDRRHLAVVSEDGSFRIIDFLKEKLLHHYMSYYGGMICVCWSPDGRYIVTGGQDDLVSIWSLEDRVLVARCQGHNSWVTAVQFDPWRCDERNYRIGSVGEDCRLLLWDFSVGMLHRPRAASVRQRNSIASSNLKMQRTRTDSTANRLRSNSNLTSGSLLDEEAKTVDEHPVAWLGFEEDCILTSCKNGHIKTWDRPLNDDTGRPATSTTNP</sequence>
<evidence type="ECO:0000256" key="1">
    <source>
        <dbReference type="ARBA" id="ARBA00022574"/>
    </source>
</evidence>
<dbReference type="PROSITE" id="PS50294">
    <property type="entry name" value="WD_REPEATS_REGION"/>
    <property type="match status" value="1"/>
</dbReference>
<dbReference type="Gene3D" id="2.130.10.10">
    <property type="entry name" value="YVTN repeat-like/Quinoprotein amine dehydrogenase"/>
    <property type="match status" value="1"/>
</dbReference>
<comment type="caution">
    <text evidence="8">The sequence shown here is derived from an EMBL/GenBank/DDBJ whole genome shotgun (WGS) entry which is preliminary data.</text>
</comment>
<gene>
    <name evidence="8" type="ORF">EK21DRAFT_102762</name>
</gene>
<dbReference type="PANTHER" id="PTHR14107">
    <property type="entry name" value="WD REPEAT PROTEIN"/>
    <property type="match status" value="1"/>
</dbReference>
<dbReference type="PANTHER" id="PTHR14107:SF16">
    <property type="entry name" value="AT02583P"/>
    <property type="match status" value="1"/>
</dbReference>
<keyword evidence="1 6" id="KW-0853">WD repeat</keyword>
<evidence type="ECO:0000256" key="4">
    <source>
        <dbReference type="ARBA" id="ARBA00038107"/>
    </source>
</evidence>
<dbReference type="Proteomes" id="UP000799777">
    <property type="component" value="Unassembled WGS sequence"/>
</dbReference>
<evidence type="ECO:0000256" key="3">
    <source>
        <dbReference type="ARBA" id="ARBA00037241"/>
    </source>
</evidence>
<dbReference type="OrthoDB" id="3367at2759"/>
<dbReference type="EMBL" id="ML978231">
    <property type="protein sequence ID" value="KAF2027115.1"/>
    <property type="molecule type" value="Genomic_DNA"/>
</dbReference>
<reference evidence="8" key="1">
    <citation type="journal article" date="2020" name="Stud. Mycol.">
        <title>101 Dothideomycetes genomes: a test case for predicting lifestyles and emergence of pathogens.</title>
        <authorList>
            <person name="Haridas S."/>
            <person name="Albert R."/>
            <person name="Binder M."/>
            <person name="Bloem J."/>
            <person name="Labutti K."/>
            <person name="Salamov A."/>
            <person name="Andreopoulos B."/>
            <person name="Baker S."/>
            <person name="Barry K."/>
            <person name="Bills G."/>
            <person name="Bluhm B."/>
            <person name="Cannon C."/>
            <person name="Castanera R."/>
            <person name="Culley D."/>
            <person name="Daum C."/>
            <person name="Ezra D."/>
            <person name="Gonzalez J."/>
            <person name="Henrissat B."/>
            <person name="Kuo A."/>
            <person name="Liang C."/>
            <person name="Lipzen A."/>
            <person name="Lutzoni F."/>
            <person name="Magnuson J."/>
            <person name="Mondo S."/>
            <person name="Nolan M."/>
            <person name="Ohm R."/>
            <person name="Pangilinan J."/>
            <person name="Park H.-J."/>
            <person name="Ramirez L."/>
            <person name="Alfaro M."/>
            <person name="Sun H."/>
            <person name="Tritt A."/>
            <person name="Yoshinaga Y."/>
            <person name="Zwiers L.-H."/>
            <person name="Turgeon B."/>
            <person name="Goodwin S."/>
            <person name="Spatafora J."/>
            <person name="Crous P."/>
            <person name="Grigoriev I."/>
        </authorList>
    </citation>
    <scope>NUCLEOTIDE SEQUENCE</scope>
    <source>
        <strain evidence="8">CBS 110217</strain>
    </source>
</reference>
<dbReference type="SMART" id="SM00320">
    <property type="entry name" value="WD40"/>
    <property type="match status" value="5"/>
</dbReference>
<protein>
    <submittedName>
        <fullName evidence="8">Catabolite repression protein creC</fullName>
    </submittedName>
</protein>
<dbReference type="Pfam" id="PF00400">
    <property type="entry name" value="WD40"/>
    <property type="match status" value="2"/>
</dbReference>
<dbReference type="SUPFAM" id="SSF50978">
    <property type="entry name" value="WD40 repeat-like"/>
    <property type="match status" value="1"/>
</dbReference>
<comment type="similarity">
    <text evidence="4">Belongs to the WD repeat creC family.</text>
</comment>
<keyword evidence="9" id="KW-1185">Reference proteome</keyword>
<dbReference type="AlphaFoldDB" id="A0A9P4H3R2"/>
<dbReference type="InterPro" id="IPR051362">
    <property type="entry name" value="WD_repeat_creC_regulators"/>
</dbReference>
<proteinExistence type="inferred from homology"/>
<dbReference type="GO" id="GO:0045013">
    <property type="term" value="P:carbon catabolite repression of transcription"/>
    <property type="evidence" value="ECO:0007669"/>
    <property type="project" value="TreeGrafter"/>
</dbReference>
<keyword evidence="2" id="KW-0677">Repeat</keyword>
<feature type="repeat" description="WD" evidence="6">
    <location>
        <begin position="504"/>
        <end position="545"/>
    </location>
</feature>
<evidence type="ECO:0000256" key="2">
    <source>
        <dbReference type="ARBA" id="ARBA00022737"/>
    </source>
</evidence>
<dbReference type="GO" id="GO:0032153">
    <property type="term" value="C:cell division site"/>
    <property type="evidence" value="ECO:0007669"/>
    <property type="project" value="TreeGrafter"/>
</dbReference>
<dbReference type="InterPro" id="IPR015943">
    <property type="entry name" value="WD40/YVTN_repeat-like_dom_sf"/>
</dbReference>
<dbReference type="GO" id="GO:0051286">
    <property type="term" value="C:cell tip"/>
    <property type="evidence" value="ECO:0007669"/>
    <property type="project" value="TreeGrafter"/>
</dbReference>
<evidence type="ECO:0000256" key="6">
    <source>
        <dbReference type="PROSITE-ProRule" id="PRU00221"/>
    </source>
</evidence>
<name>A0A9P4H3R2_9PLEO</name>
<evidence type="ECO:0000256" key="7">
    <source>
        <dbReference type="SAM" id="MobiDB-lite"/>
    </source>
</evidence>
<accession>A0A9P4H3R2</accession>
<dbReference type="GO" id="GO:0005634">
    <property type="term" value="C:nucleus"/>
    <property type="evidence" value="ECO:0007669"/>
    <property type="project" value="TreeGrafter"/>
</dbReference>
<feature type="compositionally biased region" description="Polar residues" evidence="7">
    <location>
        <begin position="220"/>
        <end position="234"/>
    </location>
</feature>